<name>A0A9X4NVB4_9LACT</name>
<evidence type="ECO:0000313" key="4">
    <source>
        <dbReference type="Proteomes" id="UP001152614"/>
    </source>
</evidence>
<accession>A0A9X4NVB4</accession>
<dbReference type="RefSeq" id="WP_278229389.1">
    <property type="nucleotide sequence ID" value="NZ_JAOWLY010000017.1"/>
</dbReference>
<proteinExistence type="predicted"/>
<reference evidence="3" key="2">
    <citation type="journal article" date="2023" name="Food Microbiol.">
        <title>Evaluation of the fermentation potential of lactic acid bacteria isolated from herbs, fruits and vegetables as starter cultures in nut-based milk alternatives.</title>
        <authorList>
            <person name="Huang W."/>
            <person name="Dong A."/>
            <person name="Pham H.T."/>
            <person name="Zhou C."/>
            <person name="Huo Z."/>
            <person name="Watjen A.P."/>
            <person name="Prakash S."/>
            <person name="Bang-Berthelsen C.H."/>
            <person name="Turner M.S."/>
        </authorList>
    </citation>
    <scope>NUCLEOTIDE SEQUENCE</scope>
    <source>
        <strain evidence="3">3</strain>
    </source>
</reference>
<evidence type="ECO:0000313" key="3">
    <source>
        <dbReference type="EMBL" id="MDG4984976.1"/>
    </source>
</evidence>
<sequence>MKSKTTLSLAAIGILMMSTGILNLHANADTDTAPSVQHTEGASEVSLGSSYRGQGISNIGQKYDSSTKKYVLIFTVNVGGNKDFLGRDTPATINSINLNTMWSQSGGEGTYQVTSESDTPFSGLLVVVDSANNQYTYMIPTAPNISTPVINASDVSLKVGDKFDPMSGVTASDEIDGDITNKVSVKSNDVDTSKPGTYHVTYTVTNSSGVSVDKTITVTVKASTTVTSFKRVYWQKYGYVYEGQVKNSDWDMSTASNLKEVINVVDASGKTVQQVSATPTDWYTKGTYNGFQFILNNDLLAGLESGNYSFQIQVTTKGNSYEAVPLTITAGLGSGLYHDTYTDLEETVVKSKEISPLVENNKPEIKIENVSSSTQIKQVNKYWNDKIQLVFDGYISLSSGQSYTGVTRGLEIKDKSGKVVYEKNELKNIDTSWGESMGVAKEATFQAIVPYEYSNQSKYSYTISVKDSNGKEIATQVLK</sequence>
<protein>
    <submittedName>
        <fullName evidence="3">DUF5011 domain-containing protein</fullName>
    </submittedName>
</protein>
<dbReference type="Proteomes" id="UP001152614">
    <property type="component" value="Unassembled WGS sequence"/>
</dbReference>
<reference evidence="3" key="1">
    <citation type="submission" date="2022-10" db="EMBL/GenBank/DDBJ databases">
        <authorList>
            <person name="Turner M.S."/>
            <person name="Huang W."/>
        </authorList>
    </citation>
    <scope>NUCLEOTIDE SEQUENCE</scope>
    <source>
        <strain evidence="3">3</strain>
    </source>
</reference>
<dbReference type="Pfam" id="PF16403">
    <property type="entry name" value="Bact_surface_Ig-like"/>
    <property type="match status" value="1"/>
</dbReference>
<feature type="chain" id="PRO_5040922161" evidence="1">
    <location>
        <begin position="29"/>
        <end position="479"/>
    </location>
</feature>
<feature type="domain" description="Pesticidal crystal protein Cry22Aa Ig-like" evidence="2">
    <location>
        <begin position="153"/>
        <end position="220"/>
    </location>
</feature>
<dbReference type="EMBL" id="JAOWLY010000017">
    <property type="protein sequence ID" value="MDG4984976.1"/>
    <property type="molecule type" value="Genomic_DNA"/>
</dbReference>
<dbReference type="InterPro" id="IPR013783">
    <property type="entry name" value="Ig-like_fold"/>
</dbReference>
<evidence type="ECO:0000256" key="1">
    <source>
        <dbReference type="SAM" id="SignalP"/>
    </source>
</evidence>
<dbReference type="InterPro" id="IPR032179">
    <property type="entry name" value="Cry22Aa_Ig-like"/>
</dbReference>
<gene>
    <name evidence="3" type="ORF">OGZ51_12555</name>
</gene>
<keyword evidence="1" id="KW-0732">Signal</keyword>
<organism evidence="3 4">
    <name type="scientific">Lactococcus lactis</name>
    <dbReference type="NCBI Taxonomy" id="1358"/>
    <lineage>
        <taxon>Bacteria</taxon>
        <taxon>Bacillati</taxon>
        <taxon>Bacillota</taxon>
        <taxon>Bacilli</taxon>
        <taxon>Lactobacillales</taxon>
        <taxon>Streptococcaceae</taxon>
        <taxon>Lactococcus</taxon>
    </lineage>
</organism>
<dbReference type="AlphaFoldDB" id="A0A9X4NVB4"/>
<feature type="signal peptide" evidence="1">
    <location>
        <begin position="1"/>
        <end position="28"/>
    </location>
</feature>
<comment type="caution">
    <text evidence="3">The sequence shown here is derived from an EMBL/GenBank/DDBJ whole genome shotgun (WGS) entry which is preliminary data.</text>
</comment>
<evidence type="ECO:0000259" key="2">
    <source>
        <dbReference type="Pfam" id="PF16403"/>
    </source>
</evidence>
<dbReference type="Gene3D" id="2.60.40.10">
    <property type="entry name" value="Immunoglobulins"/>
    <property type="match status" value="1"/>
</dbReference>